<evidence type="ECO:0000313" key="2">
    <source>
        <dbReference type="EMBL" id="MCB5200474.1"/>
    </source>
</evidence>
<evidence type="ECO:0000313" key="3">
    <source>
        <dbReference type="Proteomes" id="UP001138961"/>
    </source>
</evidence>
<keyword evidence="1" id="KW-0732">Signal</keyword>
<feature type="signal peptide" evidence="1">
    <location>
        <begin position="1"/>
        <end position="27"/>
    </location>
</feature>
<evidence type="ECO:0000256" key="1">
    <source>
        <dbReference type="SAM" id="SignalP"/>
    </source>
</evidence>
<sequence length="210" mass="21974">MFSITKTFNHPAAICVFLLLSAAPSLAQDAFVAQVGDANRGANLDLTGQSSSVIAQIGNRNTSVQMTLGGRDNQLASVQVGQSNQNLSMTQGRKNITGTFQSGRNHVAQAIVLGNFNRVATLQFGFANASRVQVDGNHTETYVTQNGAGLNSNVALIDGMTARSAAADPLAVRVNQSMGQDPVNVRIMRDAAGTLMIQPGTATTVLRLSG</sequence>
<feature type="chain" id="PRO_5045719591" description="Curlin associated repeat-containing protein" evidence="1">
    <location>
        <begin position="28"/>
        <end position="210"/>
    </location>
</feature>
<protein>
    <recommendedName>
        <fullName evidence="4">Curlin associated repeat-containing protein</fullName>
    </recommendedName>
</protein>
<accession>A0ABS8BY20</accession>
<proteinExistence type="predicted"/>
<dbReference type="RefSeq" id="WP_143056807.1">
    <property type="nucleotide sequence ID" value="NZ_JAJATZ010000008.1"/>
</dbReference>
<organism evidence="2 3">
    <name type="scientific">Loktanella gaetbuli</name>
    <dbReference type="NCBI Taxonomy" id="2881335"/>
    <lineage>
        <taxon>Bacteria</taxon>
        <taxon>Pseudomonadati</taxon>
        <taxon>Pseudomonadota</taxon>
        <taxon>Alphaproteobacteria</taxon>
        <taxon>Rhodobacterales</taxon>
        <taxon>Roseobacteraceae</taxon>
        <taxon>Loktanella</taxon>
    </lineage>
</organism>
<evidence type="ECO:0008006" key="4">
    <source>
        <dbReference type="Google" id="ProtNLM"/>
    </source>
</evidence>
<name>A0ABS8BY20_9RHOB</name>
<comment type="caution">
    <text evidence="2">The sequence shown here is derived from an EMBL/GenBank/DDBJ whole genome shotgun (WGS) entry which is preliminary data.</text>
</comment>
<dbReference type="Proteomes" id="UP001138961">
    <property type="component" value="Unassembled WGS sequence"/>
</dbReference>
<reference evidence="2" key="1">
    <citation type="submission" date="2021-10" db="EMBL/GenBank/DDBJ databases">
        <title>Loktanella gaetbuli sp. nov., isolated from a tidal flat.</title>
        <authorList>
            <person name="Park S."/>
            <person name="Yoon J.-H."/>
        </authorList>
    </citation>
    <scope>NUCLEOTIDE SEQUENCE</scope>
    <source>
        <strain evidence="2">TSTF-M6</strain>
    </source>
</reference>
<gene>
    <name evidence="2" type="ORF">LGQ03_14590</name>
</gene>
<keyword evidence="3" id="KW-1185">Reference proteome</keyword>
<dbReference type="EMBL" id="JAJATZ010000008">
    <property type="protein sequence ID" value="MCB5200474.1"/>
    <property type="molecule type" value="Genomic_DNA"/>
</dbReference>